<dbReference type="EMBL" id="BLLF01000915">
    <property type="protein sequence ID" value="GFH15887.1"/>
    <property type="molecule type" value="Genomic_DNA"/>
</dbReference>
<feature type="compositionally biased region" description="Low complexity" evidence="1">
    <location>
        <begin position="28"/>
        <end position="37"/>
    </location>
</feature>
<evidence type="ECO:0000313" key="2">
    <source>
        <dbReference type="EMBL" id="GFH15887.1"/>
    </source>
</evidence>
<gene>
    <name evidence="2" type="ORF">HaLaN_12206</name>
</gene>
<proteinExistence type="predicted"/>
<name>A0A699Z044_HAELA</name>
<comment type="caution">
    <text evidence="2">The sequence shown here is derived from an EMBL/GenBank/DDBJ whole genome shotgun (WGS) entry which is preliminary data.</text>
</comment>
<evidence type="ECO:0000256" key="1">
    <source>
        <dbReference type="SAM" id="MobiDB-lite"/>
    </source>
</evidence>
<feature type="region of interest" description="Disordered" evidence="1">
    <location>
        <begin position="1"/>
        <end position="67"/>
    </location>
</feature>
<reference evidence="2 3" key="1">
    <citation type="submission" date="2020-02" db="EMBL/GenBank/DDBJ databases">
        <title>Draft genome sequence of Haematococcus lacustris strain NIES-144.</title>
        <authorList>
            <person name="Morimoto D."/>
            <person name="Nakagawa S."/>
            <person name="Yoshida T."/>
            <person name="Sawayama S."/>
        </authorList>
    </citation>
    <scope>NUCLEOTIDE SEQUENCE [LARGE SCALE GENOMIC DNA]</scope>
    <source>
        <strain evidence="2 3">NIES-144</strain>
    </source>
</reference>
<protein>
    <submittedName>
        <fullName evidence="2">Uncharacterized protein</fullName>
    </submittedName>
</protein>
<evidence type="ECO:0000313" key="3">
    <source>
        <dbReference type="Proteomes" id="UP000485058"/>
    </source>
</evidence>
<dbReference type="Proteomes" id="UP000485058">
    <property type="component" value="Unassembled WGS sequence"/>
</dbReference>
<sequence length="67" mass="7178">EVAEIDRRIKAWRASDPLQDPTSDEAKQAAAAEAAAKAAKRDAKLRERKHRAAAEEARLLGAGQGGQ</sequence>
<accession>A0A699Z044</accession>
<keyword evidence="3" id="KW-1185">Reference proteome</keyword>
<organism evidence="2 3">
    <name type="scientific">Haematococcus lacustris</name>
    <name type="common">Green alga</name>
    <name type="synonym">Haematococcus pluvialis</name>
    <dbReference type="NCBI Taxonomy" id="44745"/>
    <lineage>
        <taxon>Eukaryota</taxon>
        <taxon>Viridiplantae</taxon>
        <taxon>Chlorophyta</taxon>
        <taxon>core chlorophytes</taxon>
        <taxon>Chlorophyceae</taxon>
        <taxon>CS clade</taxon>
        <taxon>Chlamydomonadales</taxon>
        <taxon>Haematococcaceae</taxon>
        <taxon>Haematococcus</taxon>
    </lineage>
</organism>
<feature type="non-terminal residue" evidence="2">
    <location>
        <position position="1"/>
    </location>
</feature>
<dbReference type="AlphaFoldDB" id="A0A699Z044"/>